<name>A0ABR8EFV8_9CYAN</name>
<reference evidence="9 10" key="1">
    <citation type="journal article" date="2020" name="ISME J.">
        <title>Comparative genomics reveals insights into cyanobacterial evolution and habitat adaptation.</title>
        <authorList>
            <person name="Chen M.Y."/>
            <person name="Teng W.K."/>
            <person name="Zhao L."/>
            <person name="Hu C.X."/>
            <person name="Zhou Y.K."/>
            <person name="Han B.P."/>
            <person name="Song L.R."/>
            <person name="Shu W.S."/>
        </authorList>
    </citation>
    <scope>NUCLEOTIDE SEQUENCE [LARGE SCALE GENOMIC DNA]</scope>
    <source>
        <strain evidence="9 10">FACHB-1370</strain>
    </source>
</reference>
<evidence type="ECO:0000313" key="9">
    <source>
        <dbReference type="EMBL" id="MBD2544486.1"/>
    </source>
</evidence>
<comment type="caution">
    <text evidence="9">The sequence shown here is derived from an EMBL/GenBank/DDBJ whole genome shotgun (WGS) entry which is preliminary data.</text>
</comment>
<feature type="signal peptide" evidence="7">
    <location>
        <begin position="1"/>
        <end position="24"/>
    </location>
</feature>
<evidence type="ECO:0000259" key="8">
    <source>
        <dbReference type="PROSITE" id="PS51296"/>
    </source>
</evidence>
<dbReference type="PRINTS" id="PR00162">
    <property type="entry name" value="RIESKE"/>
</dbReference>
<dbReference type="InterPro" id="IPR005805">
    <property type="entry name" value="Rieske_Fe-S_prot_C"/>
</dbReference>
<dbReference type="Gene3D" id="2.102.10.10">
    <property type="entry name" value="Rieske [2Fe-2S] iron-sulphur domain"/>
    <property type="match status" value="1"/>
</dbReference>
<dbReference type="InterPro" id="IPR017941">
    <property type="entry name" value="Rieske_2Fe-2S"/>
</dbReference>
<feature type="domain" description="Rieske" evidence="8">
    <location>
        <begin position="59"/>
        <end position="155"/>
    </location>
</feature>
<keyword evidence="3" id="KW-0408">Iron</keyword>
<keyword evidence="2" id="KW-0479">Metal-binding</keyword>
<evidence type="ECO:0000256" key="4">
    <source>
        <dbReference type="ARBA" id="ARBA00023014"/>
    </source>
</evidence>
<dbReference type="InterPro" id="IPR036922">
    <property type="entry name" value="Rieske_2Fe-2S_sf"/>
</dbReference>
<dbReference type="CDD" id="cd03467">
    <property type="entry name" value="Rieske"/>
    <property type="match status" value="1"/>
</dbReference>
<evidence type="ECO:0000256" key="3">
    <source>
        <dbReference type="ARBA" id="ARBA00023004"/>
    </source>
</evidence>
<dbReference type="PROSITE" id="PS51296">
    <property type="entry name" value="RIESKE"/>
    <property type="match status" value="1"/>
</dbReference>
<keyword evidence="10" id="KW-1185">Reference proteome</keyword>
<dbReference type="Pfam" id="PF00355">
    <property type="entry name" value="Rieske"/>
    <property type="match status" value="1"/>
</dbReference>
<dbReference type="SUPFAM" id="SSF50022">
    <property type="entry name" value="ISP domain"/>
    <property type="match status" value="1"/>
</dbReference>
<sequence length="158" mass="16159">MKRRSFLGWMGVGAIASSLPVAIAACSQTSESGSTDNTSAGNAAAPPAPETVATADEFVAVGSVAELDQKGFLLNKVADTEVIVVRNPQSTETLVALNASCTHNGCKVEWKGEASEFSCPCHGAKFALDGEVTNAPATEPLATYSAKIEGTQVLVSVG</sequence>
<evidence type="ECO:0000313" key="10">
    <source>
        <dbReference type="Proteomes" id="UP000641954"/>
    </source>
</evidence>
<evidence type="ECO:0000256" key="2">
    <source>
        <dbReference type="ARBA" id="ARBA00022723"/>
    </source>
</evidence>
<dbReference type="PROSITE" id="PS51257">
    <property type="entry name" value="PROKAR_LIPOPROTEIN"/>
    <property type="match status" value="1"/>
</dbReference>
<evidence type="ECO:0000256" key="1">
    <source>
        <dbReference type="ARBA" id="ARBA00022714"/>
    </source>
</evidence>
<keyword evidence="1" id="KW-0001">2Fe-2S</keyword>
<dbReference type="PANTHER" id="PTHR10134">
    <property type="entry name" value="CYTOCHROME B-C1 COMPLEX SUBUNIT RIESKE, MITOCHONDRIAL"/>
    <property type="match status" value="1"/>
</dbReference>
<comment type="cofactor">
    <cofactor evidence="6">
        <name>[2Fe-2S] cluster</name>
        <dbReference type="ChEBI" id="CHEBI:190135"/>
    </cofactor>
</comment>
<dbReference type="RefSeq" id="WP_190878373.1">
    <property type="nucleotide sequence ID" value="NZ_JACJSK010000013.1"/>
</dbReference>
<protein>
    <submittedName>
        <fullName evidence="9">Rieske (2Fe-2S) protein</fullName>
    </submittedName>
</protein>
<keyword evidence="5" id="KW-1015">Disulfide bond</keyword>
<dbReference type="InterPro" id="IPR014349">
    <property type="entry name" value="Rieske_Fe-S_prot"/>
</dbReference>
<accession>A0ABR8EFV8</accession>
<organism evidence="9 10">
    <name type="scientific">Planktothricoides raciborskii FACHB-1370</name>
    <dbReference type="NCBI Taxonomy" id="2949576"/>
    <lineage>
        <taxon>Bacteria</taxon>
        <taxon>Bacillati</taxon>
        <taxon>Cyanobacteriota</taxon>
        <taxon>Cyanophyceae</taxon>
        <taxon>Oscillatoriophycideae</taxon>
        <taxon>Oscillatoriales</taxon>
        <taxon>Oscillatoriaceae</taxon>
        <taxon>Planktothricoides</taxon>
    </lineage>
</organism>
<evidence type="ECO:0000256" key="6">
    <source>
        <dbReference type="ARBA" id="ARBA00034078"/>
    </source>
</evidence>
<proteinExistence type="predicted"/>
<dbReference type="Proteomes" id="UP000641954">
    <property type="component" value="Unassembled WGS sequence"/>
</dbReference>
<gene>
    <name evidence="9" type="ORF">H6G72_11680</name>
</gene>
<evidence type="ECO:0000256" key="7">
    <source>
        <dbReference type="SAM" id="SignalP"/>
    </source>
</evidence>
<keyword evidence="4" id="KW-0411">Iron-sulfur</keyword>
<keyword evidence="7" id="KW-0732">Signal</keyword>
<dbReference type="EMBL" id="JACJSK010000013">
    <property type="protein sequence ID" value="MBD2544486.1"/>
    <property type="molecule type" value="Genomic_DNA"/>
</dbReference>
<evidence type="ECO:0000256" key="5">
    <source>
        <dbReference type="ARBA" id="ARBA00023157"/>
    </source>
</evidence>
<feature type="chain" id="PRO_5046657650" evidence="7">
    <location>
        <begin position="25"/>
        <end position="158"/>
    </location>
</feature>